<evidence type="ECO:0000256" key="6">
    <source>
        <dbReference type="ARBA" id="ARBA00022900"/>
    </source>
</evidence>
<sequence length="410" mass="45947">MTSSYVVLFVVTALSGISITCGSLSPPGDTVIDFTTDLHRAIQLADTGENIIFSPLGVSLILGMIKLGAGGTTLQQIKRALKLQGNQESEEFPGLQPLLAVISEENKEFTFNLVNALYLQEGFRVKEKYLHSNKKFFKSAIKSVNFQDAKASAETISAWVEMQTNGKIQKLLSSDDISPLTKMILVNAIYFKGDWKHKFTRESTRMEEFKIKRGVTTKIPMMHLLTKTQLGYFSTNNLSYKVLELPYKGNQISLILALPAKNADIGDMEKLMTEKLIKGWFTEMTEEEVEISLPRFKLEHEVDLKKSLLSLNVTDIFNQKCDLSGITDAPNLYITKIIQKVFFEIDEKGSEAAASTGMEAAAMSMTNHNFVADHPFLFFIRHVKSESILFMGKVTNPDESNAKRRDVESL</sequence>
<dbReference type="AlphaFoldDB" id="A0A8C5PJG3"/>
<dbReference type="SMART" id="SM00093">
    <property type="entry name" value="SERPIN"/>
    <property type="match status" value="1"/>
</dbReference>
<dbReference type="Gene3D" id="3.30.497.10">
    <property type="entry name" value="Antithrombin, subunit I, domain 2"/>
    <property type="match status" value="1"/>
</dbReference>
<comment type="similarity">
    <text evidence="2 8">Belongs to the serpin family.</text>
</comment>
<dbReference type="SUPFAM" id="SSF56574">
    <property type="entry name" value="Serpins"/>
    <property type="match status" value="1"/>
</dbReference>
<dbReference type="GeneTree" id="ENSGT00940000161641"/>
<dbReference type="GO" id="GO:0005615">
    <property type="term" value="C:extracellular space"/>
    <property type="evidence" value="ECO:0007669"/>
    <property type="project" value="InterPro"/>
</dbReference>
<feature type="signal peptide" evidence="9">
    <location>
        <begin position="1"/>
        <end position="22"/>
    </location>
</feature>
<dbReference type="PROSITE" id="PS00284">
    <property type="entry name" value="SERPIN"/>
    <property type="match status" value="1"/>
</dbReference>
<dbReference type="InterPro" id="IPR036186">
    <property type="entry name" value="Serpin_sf"/>
</dbReference>
<evidence type="ECO:0000256" key="3">
    <source>
        <dbReference type="ARBA" id="ARBA00022525"/>
    </source>
</evidence>
<dbReference type="FunFam" id="3.30.497.10:FF:000005">
    <property type="entry name" value="serpin I2 isoform X1"/>
    <property type="match status" value="1"/>
</dbReference>
<protein>
    <submittedName>
        <fullName evidence="11">Serpin family I member 2</fullName>
    </submittedName>
</protein>
<dbReference type="InterPro" id="IPR000215">
    <property type="entry name" value="Serpin_fam"/>
</dbReference>
<name>A0A8C5PJG3_9ANUR</name>
<proteinExistence type="inferred from homology"/>
<dbReference type="Proteomes" id="UP000694569">
    <property type="component" value="Unplaced"/>
</dbReference>
<dbReference type="FunFam" id="2.10.310.10:FF:000001">
    <property type="entry name" value="Serpin family A member 1"/>
    <property type="match status" value="1"/>
</dbReference>
<evidence type="ECO:0000256" key="8">
    <source>
        <dbReference type="RuleBase" id="RU000411"/>
    </source>
</evidence>
<evidence type="ECO:0000256" key="7">
    <source>
        <dbReference type="ARBA" id="ARBA00023180"/>
    </source>
</evidence>
<evidence type="ECO:0000256" key="9">
    <source>
        <dbReference type="SAM" id="SignalP"/>
    </source>
</evidence>
<evidence type="ECO:0000256" key="1">
    <source>
        <dbReference type="ARBA" id="ARBA00004613"/>
    </source>
</evidence>
<gene>
    <name evidence="11" type="primary">SERPINI2</name>
</gene>
<keyword evidence="12" id="KW-1185">Reference proteome</keyword>
<keyword evidence="5 9" id="KW-0732">Signal</keyword>
<dbReference type="OrthoDB" id="671595at2759"/>
<organism evidence="11 12">
    <name type="scientific">Leptobrachium leishanense</name>
    <name type="common">Leishan spiny toad</name>
    <dbReference type="NCBI Taxonomy" id="445787"/>
    <lineage>
        <taxon>Eukaryota</taxon>
        <taxon>Metazoa</taxon>
        <taxon>Chordata</taxon>
        <taxon>Craniata</taxon>
        <taxon>Vertebrata</taxon>
        <taxon>Euteleostomi</taxon>
        <taxon>Amphibia</taxon>
        <taxon>Batrachia</taxon>
        <taxon>Anura</taxon>
        <taxon>Pelobatoidea</taxon>
        <taxon>Megophryidae</taxon>
        <taxon>Leptobrachium</taxon>
    </lineage>
</organism>
<dbReference type="PANTHER" id="PTHR11461:SF51">
    <property type="entry name" value="SERPIN I2"/>
    <property type="match status" value="1"/>
</dbReference>
<feature type="chain" id="PRO_5033987007" evidence="9">
    <location>
        <begin position="23"/>
        <end position="410"/>
    </location>
</feature>
<dbReference type="Pfam" id="PF00079">
    <property type="entry name" value="Serpin"/>
    <property type="match status" value="1"/>
</dbReference>
<dbReference type="Ensembl" id="ENSLLET00000024643.1">
    <property type="protein sequence ID" value="ENSLLEP00000023735.1"/>
    <property type="gene ID" value="ENSLLEG00000015093.1"/>
</dbReference>
<evidence type="ECO:0000259" key="10">
    <source>
        <dbReference type="SMART" id="SM00093"/>
    </source>
</evidence>
<evidence type="ECO:0000256" key="4">
    <source>
        <dbReference type="ARBA" id="ARBA00022690"/>
    </source>
</evidence>
<dbReference type="GO" id="GO:0004867">
    <property type="term" value="F:serine-type endopeptidase inhibitor activity"/>
    <property type="evidence" value="ECO:0007669"/>
    <property type="project" value="UniProtKB-KW"/>
</dbReference>
<accession>A0A8C5PJG3</accession>
<comment type="subcellular location">
    <subcellularLocation>
        <location evidence="1">Secreted</location>
    </subcellularLocation>
</comment>
<evidence type="ECO:0000256" key="2">
    <source>
        <dbReference type="ARBA" id="ARBA00009500"/>
    </source>
</evidence>
<reference evidence="11" key="2">
    <citation type="submission" date="2025-09" db="UniProtKB">
        <authorList>
            <consortium name="Ensembl"/>
        </authorList>
    </citation>
    <scope>IDENTIFICATION</scope>
</reference>
<dbReference type="Gene3D" id="2.30.39.10">
    <property type="entry name" value="Alpha-1-antitrypsin, domain 1"/>
    <property type="match status" value="1"/>
</dbReference>
<keyword evidence="4" id="KW-0646">Protease inhibitor</keyword>
<evidence type="ECO:0000313" key="12">
    <source>
        <dbReference type="Proteomes" id="UP000694569"/>
    </source>
</evidence>
<keyword evidence="7" id="KW-0325">Glycoprotein</keyword>
<keyword evidence="6" id="KW-0722">Serine protease inhibitor</keyword>
<dbReference type="InterPro" id="IPR023795">
    <property type="entry name" value="Serpin_CS"/>
</dbReference>
<reference evidence="11" key="1">
    <citation type="submission" date="2025-08" db="UniProtKB">
        <authorList>
            <consortium name="Ensembl"/>
        </authorList>
    </citation>
    <scope>IDENTIFICATION</scope>
</reference>
<dbReference type="InterPro" id="IPR042178">
    <property type="entry name" value="Serpin_sf_1"/>
</dbReference>
<dbReference type="InterPro" id="IPR042185">
    <property type="entry name" value="Serpin_sf_2"/>
</dbReference>
<evidence type="ECO:0000313" key="11">
    <source>
        <dbReference type="Ensembl" id="ENSLLEP00000023735.1"/>
    </source>
</evidence>
<dbReference type="InterPro" id="IPR023796">
    <property type="entry name" value="Serpin_dom"/>
</dbReference>
<keyword evidence="3" id="KW-0964">Secreted</keyword>
<dbReference type="PANTHER" id="PTHR11461">
    <property type="entry name" value="SERINE PROTEASE INHIBITOR, SERPIN"/>
    <property type="match status" value="1"/>
</dbReference>
<feature type="domain" description="Serpin" evidence="10">
    <location>
        <begin position="36"/>
        <end position="397"/>
    </location>
</feature>
<evidence type="ECO:0000256" key="5">
    <source>
        <dbReference type="ARBA" id="ARBA00022729"/>
    </source>
</evidence>